<dbReference type="InterPro" id="IPR004244">
    <property type="entry name" value="Transposase_22"/>
</dbReference>
<organism evidence="4 5">
    <name type="scientific">Astyanax mexicanus</name>
    <name type="common">Blind cave fish</name>
    <name type="synonym">Astyanax fasciatus mexicanus</name>
    <dbReference type="NCBI Taxonomy" id="7994"/>
    <lineage>
        <taxon>Eukaryota</taxon>
        <taxon>Metazoa</taxon>
        <taxon>Chordata</taxon>
        <taxon>Craniata</taxon>
        <taxon>Vertebrata</taxon>
        <taxon>Euteleostomi</taxon>
        <taxon>Actinopterygii</taxon>
        <taxon>Neopterygii</taxon>
        <taxon>Teleostei</taxon>
        <taxon>Ostariophysi</taxon>
        <taxon>Characiformes</taxon>
        <taxon>Characoidei</taxon>
        <taxon>Acestrorhamphidae</taxon>
        <taxon>Acestrorhamphinae</taxon>
        <taxon>Astyanax</taxon>
    </lineage>
</organism>
<protein>
    <recommendedName>
        <fullName evidence="6">L1 transposable element RRM domain-containing protein</fullName>
    </recommendedName>
</protein>
<keyword evidence="3" id="KW-0472">Membrane</keyword>
<keyword evidence="1" id="KW-0175">Coiled coil</keyword>
<dbReference type="Proteomes" id="UP000018467">
    <property type="component" value="Unassembled WGS sequence"/>
</dbReference>
<reference evidence="4" key="3">
    <citation type="submission" date="2025-08" db="UniProtKB">
        <authorList>
            <consortium name="Ensembl"/>
        </authorList>
    </citation>
    <scope>IDENTIFICATION</scope>
</reference>
<reference evidence="5" key="1">
    <citation type="submission" date="2013-03" db="EMBL/GenBank/DDBJ databases">
        <authorList>
            <person name="Jeffery W."/>
            <person name="Warren W."/>
            <person name="Wilson R.K."/>
        </authorList>
    </citation>
    <scope>NUCLEOTIDE SEQUENCE</scope>
    <source>
        <strain evidence="5">female</strain>
    </source>
</reference>
<feature type="region of interest" description="Disordered" evidence="2">
    <location>
        <begin position="1"/>
        <end position="59"/>
    </location>
</feature>
<dbReference type="AlphaFoldDB" id="A0A3B1JLI8"/>
<feature type="compositionally biased region" description="Polar residues" evidence="2">
    <location>
        <begin position="19"/>
        <end position="34"/>
    </location>
</feature>
<keyword evidence="3" id="KW-1133">Transmembrane helix</keyword>
<dbReference type="GeneTree" id="ENSGT00940000171226"/>
<evidence type="ECO:0000256" key="1">
    <source>
        <dbReference type="SAM" id="Coils"/>
    </source>
</evidence>
<dbReference type="PANTHER" id="PTHR11505">
    <property type="entry name" value="L1 TRANSPOSABLE ELEMENT-RELATED"/>
    <property type="match status" value="1"/>
</dbReference>
<proteinExistence type="predicted"/>
<evidence type="ECO:0008006" key="6">
    <source>
        <dbReference type="Google" id="ProtNLM"/>
    </source>
</evidence>
<feature type="transmembrane region" description="Helical" evidence="3">
    <location>
        <begin position="330"/>
        <end position="350"/>
    </location>
</feature>
<dbReference type="InParanoid" id="A0A3B1JLI8"/>
<name>A0A3B1JLI8_ASTMX</name>
<evidence type="ECO:0000313" key="4">
    <source>
        <dbReference type="Ensembl" id="ENSAMXP00000042690.1"/>
    </source>
</evidence>
<reference evidence="5" key="2">
    <citation type="journal article" date="2014" name="Nat. Commun.">
        <title>The cavefish genome reveals candidate genes for eye loss.</title>
        <authorList>
            <person name="McGaugh S.E."/>
            <person name="Gross J.B."/>
            <person name="Aken B."/>
            <person name="Blin M."/>
            <person name="Borowsky R."/>
            <person name="Chalopin D."/>
            <person name="Hinaux H."/>
            <person name="Jeffery W.R."/>
            <person name="Keene A."/>
            <person name="Ma L."/>
            <person name="Minx P."/>
            <person name="Murphy D."/>
            <person name="O'Quin K.E."/>
            <person name="Retaux S."/>
            <person name="Rohner N."/>
            <person name="Searle S.M."/>
            <person name="Stahl B.A."/>
            <person name="Tabin C."/>
            <person name="Volff J.N."/>
            <person name="Yoshizawa M."/>
            <person name="Warren W.C."/>
        </authorList>
    </citation>
    <scope>NUCLEOTIDE SEQUENCE [LARGE SCALE GENOMIC DNA]</scope>
    <source>
        <strain evidence="5">female</strain>
    </source>
</reference>
<reference evidence="4" key="4">
    <citation type="submission" date="2025-09" db="UniProtKB">
        <authorList>
            <consortium name="Ensembl"/>
        </authorList>
    </citation>
    <scope>IDENTIFICATION</scope>
</reference>
<feature type="coiled-coil region" evidence="1">
    <location>
        <begin position="141"/>
        <end position="175"/>
    </location>
</feature>
<dbReference type="InterPro" id="IPR042566">
    <property type="entry name" value="L1_C"/>
</dbReference>
<feature type="compositionally biased region" description="Polar residues" evidence="2">
    <location>
        <begin position="1"/>
        <end position="10"/>
    </location>
</feature>
<sequence>MYLYQTNSKNSIHERVSRQKPTADQSSKVYTSSRPTPPATRSTQGSSSPASASQTETEATGMMAEAIKSDILSSLREDISKIIKEELKRAFAEDFNSLKSELQAVRLEISSSAAAIRSEVDRMKMDFTDMAGGLSTWSDEVASLQTAVTCLQSQVEKLKEKNEDLEGRMRRGNIRIVGVDEQPESTLQIDRDVKVDRSHRSLTQWKPGDRPRVIIAKLHYDGDAAEILRRARDQAPLSYNGKRIAIYPDYTATVAKARASFTSVRKMLRGKQGIRYGLLFPARLRITYRNEEKEFLDATEALEYLPFVRTARATLRALSYFLTRPSLSCVSILISLSLFLTTALTTVYFPHHQSQVFTMKPKRVEGL</sequence>
<keyword evidence="3" id="KW-0812">Transmembrane</keyword>
<feature type="compositionally biased region" description="Low complexity" evidence="2">
    <location>
        <begin position="42"/>
        <end position="59"/>
    </location>
</feature>
<evidence type="ECO:0000313" key="5">
    <source>
        <dbReference type="Proteomes" id="UP000018467"/>
    </source>
</evidence>
<dbReference type="Ensembl" id="ENSAMXT00000053909.1">
    <property type="protein sequence ID" value="ENSAMXP00000042690.1"/>
    <property type="gene ID" value="ENSAMXG00000039719.1"/>
</dbReference>
<accession>A0A3B1JLI8</accession>
<dbReference type="Gene3D" id="3.30.250.20">
    <property type="entry name" value="L1 transposable element, C-terminal domain"/>
    <property type="match status" value="1"/>
</dbReference>
<keyword evidence="5" id="KW-1185">Reference proteome</keyword>
<evidence type="ECO:0000256" key="2">
    <source>
        <dbReference type="SAM" id="MobiDB-lite"/>
    </source>
</evidence>
<evidence type="ECO:0000256" key="3">
    <source>
        <dbReference type="SAM" id="Phobius"/>
    </source>
</evidence>